<evidence type="ECO:0000313" key="2">
    <source>
        <dbReference type="EMBL" id="NSL86215.1"/>
    </source>
</evidence>
<dbReference type="InterPro" id="IPR032164">
    <property type="entry name" value="DUF5000"/>
</dbReference>
<dbReference type="InterPro" id="IPR008979">
    <property type="entry name" value="Galactose-bd-like_sf"/>
</dbReference>
<sequence length="402" mass="45001">MKYATYFTCLWMLVIPISMVSCNKTKGDAYKKYLEGGEITYPGRVDTVIVQSGYHRIQLSLVPGNDPLVTAFRILWNSNRDSIEIAVPQQNRKDTIPVLISGLQEGNYNFIVYSYDKENNRSVVVNAFGMAYGNSYTGTLVNRTLKSVVQSADGKQVILNWGEPAGGEQGIEVNYTGAAGTVQQIITGAGENRTVLPDYQEHSQLTYRSRYKPDTTAFENFYPELSAVTLPVFERELRKADFKVLSLPTDVKDGGYGWLIDYLWDEKYGTPGFATQSVIPCWFTIDAGSAAPLSRFKIWQASDRLYKQENVKTFELYGSNNPAADGSWDSWTKIGAYTSVKPSGLPVGQNTDDDIAFAKNGEVFAVPQNTPAFRYYRFRLLSNWGGAAFMTMGECTFYTHEK</sequence>
<dbReference type="Pfam" id="PF16391">
    <property type="entry name" value="DUF5000"/>
    <property type="match status" value="1"/>
</dbReference>
<keyword evidence="3" id="KW-1185">Reference proteome</keyword>
<dbReference type="OrthoDB" id="1043438at2"/>
<dbReference type="SUPFAM" id="SSF49785">
    <property type="entry name" value="Galactose-binding domain-like"/>
    <property type="match status" value="1"/>
</dbReference>
<comment type="caution">
    <text evidence="2">The sequence shown here is derived from an EMBL/GenBank/DDBJ whole genome shotgun (WGS) entry which is preliminary data.</text>
</comment>
<dbReference type="Proteomes" id="UP000281028">
    <property type="component" value="Unassembled WGS sequence"/>
</dbReference>
<accession>A0A433WPD2</accession>
<dbReference type="EMBL" id="RIAR02000001">
    <property type="protein sequence ID" value="NSL86215.1"/>
    <property type="molecule type" value="Genomic_DNA"/>
</dbReference>
<dbReference type="Pfam" id="PF16389">
    <property type="entry name" value="DUF4998"/>
    <property type="match status" value="1"/>
</dbReference>
<evidence type="ECO:0000313" key="3">
    <source>
        <dbReference type="Proteomes" id="UP000281028"/>
    </source>
</evidence>
<feature type="domain" description="DUF5000" evidence="1">
    <location>
        <begin position="275"/>
        <end position="398"/>
    </location>
</feature>
<dbReference type="PROSITE" id="PS51257">
    <property type="entry name" value="PROKAR_LIPOPROTEIN"/>
    <property type="match status" value="1"/>
</dbReference>
<protein>
    <recommendedName>
        <fullName evidence="1">DUF5000 domain-containing protein</fullName>
    </recommendedName>
</protein>
<evidence type="ECO:0000259" key="1">
    <source>
        <dbReference type="Pfam" id="PF16391"/>
    </source>
</evidence>
<reference evidence="2" key="1">
    <citation type="submission" date="2020-05" db="EMBL/GenBank/DDBJ databases">
        <title>Chitinophaga laudate sp. nov., isolated from a tropical peat swamp.</title>
        <authorList>
            <person name="Goh C.B.S."/>
            <person name="Lee M.S."/>
            <person name="Parimannan S."/>
            <person name="Pasbakhsh P."/>
            <person name="Yule C.M."/>
            <person name="Rajandas H."/>
            <person name="Loke S."/>
            <person name="Croft L."/>
            <person name="Tan J.B.L."/>
        </authorList>
    </citation>
    <scope>NUCLEOTIDE SEQUENCE</scope>
    <source>
        <strain evidence="2">Mgbs1</strain>
    </source>
</reference>
<name>A0A433WPD2_9BACT</name>
<gene>
    <name evidence="2" type="ORF">ECE50_005210</name>
</gene>
<organism evidence="2 3">
    <name type="scientific">Chitinophaga solisilvae</name>
    <dbReference type="NCBI Taxonomy" id="1233460"/>
    <lineage>
        <taxon>Bacteria</taxon>
        <taxon>Pseudomonadati</taxon>
        <taxon>Bacteroidota</taxon>
        <taxon>Chitinophagia</taxon>
        <taxon>Chitinophagales</taxon>
        <taxon>Chitinophagaceae</taxon>
        <taxon>Chitinophaga</taxon>
    </lineage>
</organism>
<dbReference type="Gene3D" id="2.60.120.260">
    <property type="entry name" value="Galactose-binding domain-like"/>
    <property type="match status" value="1"/>
</dbReference>
<proteinExistence type="predicted"/>
<dbReference type="AlphaFoldDB" id="A0A433WPD2"/>